<feature type="transmembrane region" description="Helical" evidence="5">
    <location>
        <begin position="135"/>
        <end position="157"/>
    </location>
</feature>
<dbReference type="EMBL" id="BAABHK010000006">
    <property type="protein sequence ID" value="GAA4628612.1"/>
    <property type="molecule type" value="Genomic_DNA"/>
</dbReference>
<name>A0ABP8UCB6_9ACTN</name>
<evidence type="ECO:0000256" key="1">
    <source>
        <dbReference type="ARBA" id="ARBA00004141"/>
    </source>
</evidence>
<proteinExistence type="predicted"/>
<dbReference type="Pfam" id="PF12698">
    <property type="entry name" value="ABC2_membrane_3"/>
    <property type="match status" value="1"/>
</dbReference>
<evidence type="ECO:0000313" key="7">
    <source>
        <dbReference type="EMBL" id="GAA4628612.1"/>
    </source>
</evidence>
<accession>A0ABP8UCB6</accession>
<keyword evidence="3 5" id="KW-1133">Transmembrane helix</keyword>
<dbReference type="Proteomes" id="UP001501442">
    <property type="component" value="Unassembled WGS sequence"/>
</dbReference>
<protein>
    <recommendedName>
        <fullName evidence="6">ABC-2 type transporter transmembrane domain-containing protein</fullName>
    </recommendedName>
</protein>
<organism evidence="7 8">
    <name type="scientific">Actinoallomurus vinaceus</name>
    <dbReference type="NCBI Taxonomy" id="1080074"/>
    <lineage>
        <taxon>Bacteria</taxon>
        <taxon>Bacillati</taxon>
        <taxon>Actinomycetota</taxon>
        <taxon>Actinomycetes</taxon>
        <taxon>Streptosporangiales</taxon>
        <taxon>Thermomonosporaceae</taxon>
        <taxon>Actinoallomurus</taxon>
    </lineage>
</organism>
<dbReference type="InterPro" id="IPR013525">
    <property type="entry name" value="ABC2_TM"/>
</dbReference>
<evidence type="ECO:0000256" key="4">
    <source>
        <dbReference type="ARBA" id="ARBA00023136"/>
    </source>
</evidence>
<evidence type="ECO:0000256" key="5">
    <source>
        <dbReference type="SAM" id="Phobius"/>
    </source>
</evidence>
<gene>
    <name evidence="7" type="ORF">GCM10023196_045700</name>
</gene>
<dbReference type="RefSeq" id="WP_345432977.1">
    <property type="nucleotide sequence ID" value="NZ_BAABHK010000006.1"/>
</dbReference>
<evidence type="ECO:0000256" key="3">
    <source>
        <dbReference type="ARBA" id="ARBA00022989"/>
    </source>
</evidence>
<feature type="transmembrane region" description="Helical" evidence="5">
    <location>
        <begin position="55"/>
        <end position="76"/>
    </location>
</feature>
<keyword evidence="2 5" id="KW-0812">Transmembrane</keyword>
<reference evidence="8" key="1">
    <citation type="journal article" date="2019" name="Int. J. Syst. Evol. Microbiol.">
        <title>The Global Catalogue of Microorganisms (GCM) 10K type strain sequencing project: providing services to taxonomists for standard genome sequencing and annotation.</title>
        <authorList>
            <consortium name="The Broad Institute Genomics Platform"/>
            <consortium name="The Broad Institute Genome Sequencing Center for Infectious Disease"/>
            <person name="Wu L."/>
            <person name="Ma J."/>
        </authorList>
    </citation>
    <scope>NUCLEOTIDE SEQUENCE [LARGE SCALE GENOMIC DNA]</scope>
    <source>
        <strain evidence="8">JCM 17939</strain>
    </source>
</reference>
<comment type="subcellular location">
    <subcellularLocation>
        <location evidence="1">Membrane</location>
        <topology evidence="1">Multi-pass membrane protein</topology>
    </subcellularLocation>
</comment>
<evidence type="ECO:0000256" key="2">
    <source>
        <dbReference type="ARBA" id="ARBA00022692"/>
    </source>
</evidence>
<feature type="transmembrane region" description="Helical" evidence="5">
    <location>
        <begin position="25"/>
        <end position="43"/>
    </location>
</feature>
<keyword evidence="8" id="KW-1185">Reference proteome</keyword>
<evidence type="ECO:0000313" key="8">
    <source>
        <dbReference type="Proteomes" id="UP001501442"/>
    </source>
</evidence>
<feature type="transmembrane region" description="Helical" evidence="5">
    <location>
        <begin position="97"/>
        <end position="123"/>
    </location>
</feature>
<comment type="caution">
    <text evidence="7">The sequence shown here is derived from an EMBL/GenBank/DDBJ whole genome shotgun (WGS) entry which is preliminary data.</text>
</comment>
<evidence type="ECO:0000259" key="6">
    <source>
        <dbReference type="Pfam" id="PF12698"/>
    </source>
</evidence>
<keyword evidence="4 5" id="KW-0472">Membrane</keyword>
<feature type="domain" description="ABC-2 type transporter transmembrane" evidence="6">
    <location>
        <begin position="56"/>
        <end position="162"/>
    </location>
</feature>
<sequence length="170" mass="18095">MTPALRAGLSRGLIELRQSFSGSDLIAQVFWPAVTLVAVFFLRNHEFNGVKLGPLILPSVLGMFVAFGMLLVMQYLTAEREDGTLLRAKATPYGIRAYFTGKLVTVSGTVLAYLAILLIPGLFLVHGMKFPDPTLVGVLILGFVATQSIGAALGSLISSPRAGRRAFGAA</sequence>